<dbReference type="AlphaFoldDB" id="A0A0J7ZDL1"/>
<dbReference type="PATRIC" id="fig|1938.3.peg.8510"/>
<evidence type="ECO:0000313" key="2">
    <source>
        <dbReference type="Proteomes" id="UP000037432"/>
    </source>
</evidence>
<dbReference type="Proteomes" id="UP000037432">
    <property type="component" value="Unassembled WGS sequence"/>
</dbReference>
<name>A0A0J7ZDL1_STRVR</name>
<dbReference type="EMBL" id="LFNT01000014">
    <property type="protein sequence ID" value="KMS74171.1"/>
    <property type="molecule type" value="Genomic_DNA"/>
</dbReference>
<sequence length="179" mass="19707">MKVSEGIMANFLRRRAAKRPLGEQTHTYNAAKDFQDAMYALGAAMVLDYRAGKSEEEIVKQAAFTLAEADGRMLLHSSRLIHGALDALAPWMREPDGLIVVFPHGTRAATISAGWDNEDEATRRRRLSGLDEALQAAGIGYRDPETKQPLTAQDLISDERSSPELYLLDAPDLVESVPV</sequence>
<proteinExistence type="predicted"/>
<comment type="caution">
    <text evidence="1">The sequence shown here is derived from an EMBL/GenBank/DDBJ whole genome shotgun (WGS) entry which is preliminary data.</text>
</comment>
<reference evidence="1 2" key="1">
    <citation type="submission" date="2015-06" db="EMBL/GenBank/DDBJ databases">
        <authorList>
            <person name="Ju K.-S."/>
            <person name="Doroghazi J.R."/>
            <person name="Metcalf W.W."/>
        </authorList>
    </citation>
    <scope>NUCLEOTIDE SEQUENCE [LARGE SCALE GENOMIC DNA]</scope>
    <source>
        <strain evidence="1 2">NRRL 3414</strain>
    </source>
</reference>
<accession>A0A0J7ZDL1</accession>
<gene>
    <name evidence="1" type="ORF">ACM01_14690</name>
</gene>
<evidence type="ECO:0000313" key="1">
    <source>
        <dbReference type="EMBL" id="KMS74171.1"/>
    </source>
</evidence>
<organism evidence="1 2">
    <name type="scientific">Streptomyces viridochromogenes</name>
    <dbReference type="NCBI Taxonomy" id="1938"/>
    <lineage>
        <taxon>Bacteria</taxon>
        <taxon>Bacillati</taxon>
        <taxon>Actinomycetota</taxon>
        <taxon>Actinomycetes</taxon>
        <taxon>Kitasatosporales</taxon>
        <taxon>Streptomycetaceae</taxon>
        <taxon>Streptomyces</taxon>
    </lineage>
</organism>
<protein>
    <submittedName>
        <fullName evidence="1">Uncharacterized protein</fullName>
    </submittedName>
</protein>